<reference evidence="3" key="3">
    <citation type="submission" date="2023-01" db="EMBL/GenBank/DDBJ databases">
        <authorList>
            <person name="Sun Q."/>
            <person name="Evtushenko L."/>
        </authorList>
    </citation>
    <scope>NUCLEOTIDE SEQUENCE</scope>
    <source>
        <strain evidence="3">VKM B-1606</strain>
    </source>
</reference>
<dbReference type="PANTHER" id="PTHR38340">
    <property type="entry name" value="S-LAYER PROTEIN"/>
    <property type="match status" value="1"/>
</dbReference>
<gene>
    <name evidence="3" type="ORF">GCM10008170_20000</name>
    <name evidence="4" type="ORF">JOD31_000898</name>
</gene>
<name>A0A9W6ISZ9_9HYPH</name>
<dbReference type="GO" id="GO:0005576">
    <property type="term" value="C:extracellular region"/>
    <property type="evidence" value="ECO:0007669"/>
    <property type="project" value="UniProtKB-SubCell"/>
</dbReference>
<dbReference type="Gene3D" id="2.150.10.10">
    <property type="entry name" value="Serralysin-like metalloprotease, C-terminal"/>
    <property type="match status" value="2"/>
</dbReference>
<protein>
    <submittedName>
        <fullName evidence="4">Ca2+-binding RTX toxin-like protein</fullName>
    </submittedName>
</protein>
<dbReference type="SUPFAM" id="SSF51120">
    <property type="entry name" value="beta-Roll"/>
    <property type="match status" value="3"/>
</dbReference>
<reference evidence="3" key="1">
    <citation type="journal article" date="2014" name="Int. J. Syst. Evol. Microbiol.">
        <title>Complete genome sequence of Corynebacterium casei LMG S-19264T (=DSM 44701T), isolated from a smear-ripened cheese.</title>
        <authorList>
            <consortium name="US DOE Joint Genome Institute (JGI-PGF)"/>
            <person name="Walter F."/>
            <person name="Albersmeier A."/>
            <person name="Kalinowski J."/>
            <person name="Ruckert C."/>
        </authorList>
    </citation>
    <scope>NUCLEOTIDE SEQUENCE</scope>
    <source>
        <strain evidence="3">VKM B-1606</strain>
    </source>
</reference>
<evidence type="ECO:0000313" key="6">
    <source>
        <dbReference type="Proteomes" id="UP001143400"/>
    </source>
</evidence>
<dbReference type="Proteomes" id="UP001143400">
    <property type="component" value="Unassembled WGS sequence"/>
</dbReference>
<comment type="subcellular location">
    <subcellularLocation>
        <location evidence="1">Secreted</location>
    </subcellularLocation>
</comment>
<evidence type="ECO:0000256" key="1">
    <source>
        <dbReference type="ARBA" id="ARBA00004613"/>
    </source>
</evidence>
<dbReference type="GO" id="GO:0005509">
    <property type="term" value="F:calcium ion binding"/>
    <property type="evidence" value="ECO:0007669"/>
    <property type="project" value="InterPro"/>
</dbReference>
<dbReference type="InterPro" id="IPR011049">
    <property type="entry name" value="Serralysin-like_metalloprot_C"/>
</dbReference>
<dbReference type="InterPro" id="IPR018511">
    <property type="entry name" value="Hemolysin-typ_Ca-bd_CS"/>
</dbReference>
<keyword evidence="5" id="KW-1185">Reference proteome</keyword>
<dbReference type="InterPro" id="IPR001343">
    <property type="entry name" value="Hemolysn_Ca-bd"/>
</dbReference>
<evidence type="ECO:0000313" key="4">
    <source>
        <dbReference type="EMBL" id="MBM7850686.1"/>
    </source>
</evidence>
<dbReference type="RefSeq" id="WP_204949081.1">
    <property type="nucleotide sequence ID" value="NZ_BSFF01000002.1"/>
</dbReference>
<dbReference type="Gene3D" id="2.60.120.380">
    <property type="match status" value="1"/>
</dbReference>
<comment type="caution">
    <text evidence="3">The sequence shown here is derived from an EMBL/GenBank/DDBJ whole genome shotgun (WGS) entry which is preliminary data.</text>
</comment>
<evidence type="ECO:0000313" key="5">
    <source>
        <dbReference type="Proteomes" id="UP000758856"/>
    </source>
</evidence>
<reference evidence="4 5" key="2">
    <citation type="submission" date="2021-01" db="EMBL/GenBank/DDBJ databases">
        <title>Genomic Encyclopedia of Type Strains, Phase IV (KMG-IV): sequencing the most valuable type-strain genomes for metagenomic binning, comparative biology and taxonomic classification.</title>
        <authorList>
            <person name="Goeker M."/>
        </authorList>
    </citation>
    <scope>NUCLEOTIDE SEQUENCE [LARGE SCALE GENOMIC DNA]</scope>
    <source>
        <strain evidence="4 5">DSM 6130</strain>
    </source>
</reference>
<dbReference type="PROSITE" id="PS00330">
    <property type="entry name" value="HEMOLYSIN_CALCIUM"/>
    <property type="match status" value="3"/>
</dbReference>
<dbReference type="PANTHER" id="PTHR38340:SF1">
    <property type="entry name" value="S-LAYER PROTEIN"/>
    <property type="match status" value="1"/>
</dbReference>
<dbReference type="EMBL" id="JAFBCY010000001">
    <property type="protein sequence ID" value="MBM7850686.1"/>
    <property type="molecule type" value="Genomic_DNA"/>
</dbReference>
<evidence type="ECO:0000256" key="2">
    <source>
        <dbReference type="ARBA" id="ARBA00022525"/>
    </source>
</evidence>
<dbReference type="Proteomes" id="UP000758856">
    <property type="component" value="Unassembled WGS sequence"/>
</dbReference>
<dbReference type="InterPro" id="IPR050557">
    <property type="entry name" value="RTX_toxin/Mannuronan_C5-epim"/>
</dbReference>
<accession>A0A9W6ISZ9</accession>
<keyword evidence="2" id="KW-0964">Secreted</keyword>
<organism evidence="3 6">
    <name type="scientific">Methylopila capsulata</name>
    <dbReference type="NCBI Taxonomy" id="61654"/>
    <lineage>
        <taxon>Bacteria</taxon>
        <taxon>Pseudomonadati</taxon>
        <taxon>Pseudomonadota</taxon>
        <taxon>Alphaproteobacteria</taxon>
        <taxon>Hyphomicrobiales</taxon>
        <taxon>Methylopilaceae</taxon>
        <taxon>Methylopila</taxon>
    </lineage>
</organism>
<dbReference type="AlphaFoldDB" id="A0A9W6ISZ9"/>
<evidence type="ECO:0000313" key="3">
    <source>
        <dbReference type="EMBL" id="GLK55981.1"/>
    </source>
</evidence>
<sequence>MAQPVNDNIENAYVIAGDGFTVSGSNVDSTTQPDEATSNGSVSSVWFVYTASADGTVTFDTKSPEPGNQLDTILNANSSSDGSGSLASLARIVVNDDIDGTTSASEITFDVVAGETYWLRVWGFDLAVGDYWLNQTSGPAGVATSMVGTPDSDVLGVHFDGGYTMIGELGDDTYYVDTASDVITELDGEGFDSVLTEVDYTLADNVERIVAIGSTGLTLTGNALDNNVIGDAGGDTLYGLDGADILKGRGGDDTMVGGAGDDAYYVSEAGDVVTEAADEGYDSVYTTMDYTLGANVERLVALGSTGLTLTGNALDNNVIGDEGGDTLYGLDGDDLLKGRGGDDTMVGGAGDDAYYVDDAGDVVTEAADEGYDSVYTSVDYTLSANVEKIVARGSAGLAITGNDSDNAMIGDVGADTLSGGGGADRLNGGGGDDILIGGAGKDVLTGGAGGDIFAFTGVDDARDTITDFQADVDQIGIDLAGFGLTGFDASMFESNASGIATGADTRFVYSEINGRLFFDADGSGAGKGVLIATLRGAPELTADHITDTSLLV</sequence>
<proteinExistence type="predicted"/>
<dbReference type="EMBL" id="BSFF01000002">
    <property type="protein sequence ID" value="GLK55981.1"/>
    <property type="molecule type" value="Genomic_DNA"/>
</dbReference>
<dbReference type="Pfam" id="PF00353">
    <property type="entry name" value="HemolysinCabind"/>
    <property type="match status" value="3"/>
</dbReference>
<dbReference type="PRINTS" id="PR00313">
    <property type="entry name" value="CABNDNGRPT"/>
</dbReference>